<dbReference type="EMBL" id="AP022620">
    <property type="protein sequence ID" value="BBZ75570.1"/>
    <property type="molecule type" value="Genomic_DNA"/>
</dbReference>
<accession>A0A6N4W110</accession>
<keyword evidence="4" id="KW-1185">Reference proteome</keyword>
<gene>
    <name evidence="3" type="ORF">MANY_09070</name>
</gene>
<feature type="transmembrane region" description="Helical" evidence="2">
    <location>
        <begin position="20"/>
        <end position="39"/>
    </location>
</feature>
<feature type="compositionally biased region" description="Low complexity" evidence="1">
    <location>
        <begin position="174"/>
        <end position="185"/>
    </location>
</feature>
<protein>
    <recommendedName>
        <fullName evidence="5">Secreted protein</fullName>
    </recommendedName>
</protein>
<evidence type="ECO:0000256" key="2">
    <source>
        <dbReference type="SAM" id="Phobius"/>
    </source>
</evidence>
<feature type="compositionally biased region" description="Basic and acidic residues" evidence="1">
    <location>
        <begin position="186"/>
        <end position="201"/>
    </location>
</feature>
<evidence type="ECO:0000256" key="1">
    <source>
        <dbReference type="SAM" id="MobiDB-lite"/>
    </source>
</evidence>
<name>A0A6N4W110_9MYCO</name>
<evidence type="ECO:0000313" key="4">
    <source>
        <dbReference type="Proteomes" id="UP000467249"/>
    </source>
</evidence>
<keyword evidence="2" id="KW-0472">Membrane</keyword>
<feature type="transmembrane region" description="Helical" evidence="2">
    <location>
        <begin position="126"/>
        <end position="148"/>
    </location>
</feature>
<proteinExistence type="predicted"/>
<sequence>MNDVDSRVGRLDIPRTRGAASGFLLILLGLWGALIPFIGPYFDFAYDPDTPWAWTSGRGWLEVLPGVLTVLGGLLLLASGNRATAMLGGWISVVAGAWFVVGRLFAGPWGLGDFPAPAAGTLAGQVALELTFFSGLGALIIFLGAAALGRLSVRSLRDVRYAQRSVPTPMATSVPVATEPVAAEPVAHEPEPERNWRDRLTRSRRTPVAH</sequence>
<feature type="transmembrane region" description="Helical" evidence="2">
    <location>
        <begin position="59"/>
        <end position="78"/>
    </location>
</feature>
<feature type="transmembrane region" description="Helical" evidence="2">
    <location>
        <begin position="85"/>
        <end position="106"/>
    </location>
</feature>
<keyword evidence="2" id="KW-0812">Transmembrane</keyword>
<feature type="region of interest" description="Disordered" evidence="1">
    <location>
        <begin position="172"/>
        <end position="210"/>
    </location>
</feature>
<organism evidence="3 4">
    <name type="scientific">Mycolicibacterium anyangense</name>
    <dbReference type="NCBI Taxonomy" id="1431246"/>
    <lineage>
        <taxon>Bacteria</taxon>
        <taxon>Bacillati</taxon>
        <taxon>Actinomycetota</taxon>
        <taxon>Actinomycetes</taxon>
        <taxon>Mycobacteriales</taxon>
        <taxon>Mycobacteriaceae</taxon>
        <taxon>Mycolicibacterium</taxon>
    </lineage>
</organism>
<reference evidence="3 4" key="1">
    <citation type="journal article" date="2019" name="Emerg. Microbes Infect.">
        <title>Comprehensive subspecies identification of 175 nontuberculous mycobacteria species based on 7547 genomic profiles.</title>
        <authorList>
            <person name="Matsumoto Y."/>
            <person name="Kinjo T."/>
            <person name="Motooka D."/>
            <person name="Nabeya D."/>
            <person name="Jung N."/>
            <person name="Uechi K."/>
            <person name="Horii T."/>
            <person name="Iida T."/>
            <person name="Fujita J."/>
            <person name="Nakamura S."/>
        </authorList>
    </citation>
    <scope>NUCLEOTIDE SEQUENCE [LARGE SCALE GENOMIC DNA]</scope>
    <source>
        <strain evidence="3 4">JCM 30275</strain>
    </source>
</reference>
<dbReference type="Proteomes" id="UP000467249">
    <property type="component" value="Chromosome"/>
</dbReference>
<dbReference type="RefSeq" id="WP_163803156.1">
    <property type="nucleotide sequence ID" value="NZ_AP022620.1"/>
</dbReference>
<evidence type="ECO:0008006" key="5">
    <source>
        <dbReference type="Google" id="ProtNLM"/>
    </source>
</evidence>
<evidence type="ECO:0000313" key="3">
    <source>
        <dbReference type="EMBL" id="BBZ75570.1"/>
    </source>
</evidence>
<keyword evidence="2" id="KW-1133">Transmembrane helix</keyword>
<dbReference type="AlphaFoldDB" id="A0A6N4W110"/>
<dbReference type="KEGG" id="many:MANY_09070"/>